<reference evidence="2" key="1">
    <citation type="submission" date="2023-06" db="EMBL/GenBank/DDBJ databases">
        <authorList>
            <person name="Kurt Z."/>
        </authorList>
    </citation>
    <scope>NUCLEOTIDE SEQUENCE</scope>
</reference>
<dbReference type="Proteomes" id="UP001642409">
    <property type="component" value="Unassembled WGS sequence"/>
</dbReference>
<feature type="region of interest" description="Disordered" evidence="1">
    <location>
        <begin position="33"/>
        <end position="52"/>
    </location>
</feature>
<organism evidence="2">
    <name type="scientific">Hexamita inflata</name>
    <dbReference type="NCBI Taxonomy" id="28002"/>
    <lineage>
        <taxon>Eukaryota</taxon>
        <taxon>Metamonada</taxon>
        <taxon>Diplomonadida</taxon>
        <taxon>Hexamitidae</taxon>
        <taxon>Hexamitinae</taxon>
        <taxon>Hexamita</taxon>
    </lineage>
</organism>
<reference evidence="3 4" key="2">
    <citation type="submission" date="2024-07" db="EMBL/GenBank/DDBJ databases">
        <authorList>
            <person name="Akdeniz Z."/>
        </authorList>
    </citation>
    <scope>NUCLEOTIDE SEQUENCE [LARGE SCALE GENOMIC DNA]</scope>
</reference>
<keyword evidence="4" id="KW-1185">Reference proteome</keyword>
<gene>
    <name evidence="2" type="ORF">HINF_LOCUS46574</name>
    <name evidence="3" type="ORF">HINF_LOCUS63087</name>
</gene>
<proteinExistence type="predicted"/>
<evidence type="ECO:0000313" key="4">
    <source>
        <dbReference type="Proteomes" id="UP001642409"/>
    </source>
</evidence>
<dbReference type="EMBL" id="CAXDID020000392">
    <property type="protein sequence ID" value="CAL6086282.1"/>
    <property type="molecule type" value="Genomic_DNA"/>
</dbReference>
<protein>
    <submittedName>
        <fullName evidence="3">Hypothetical_protein</fullName>
    </submittedName>
</protein>
<dbReference type="EMBL" id="CATOUU010000911">
    <property type="protein sequence ID" value="CAI9958929.1"/>
    <property type="molecule type" value="Genomic_DNA"/>
</dbReference>
<evidence type="ECO:0000256" key="1">
    <source>
        <dbReference type="SAM" id="MobiDB-lite"/>
    </source>
</evidence>
<sequence length="120" mass="14502">MQSQVLSQVKPRMLKPTQQPQYQYQIIPQKQSQPIQTKYPQQQQYQQPLPSRKPDVNQFIISNLKGQIELLRFELKQRDAQNEMHQQIMEEEMNRIKIELETVKNQLEVIYTHVKRTQEL</sequence>
<dbReference type="AlphaFoldDB" id="A0AA86UK47"/>
<name>A0AA86UK47_9EUKA</name>
<accession>A0AA86UK47</accession>
<feature type="compositionally biased region" description="Low complexity" evidence="1">
    <location>
        <begin position="33"/>
        <end position="50"/>
    </location>
</feature>
<comment type="caution">
    <text evidence="2">The sequence shown here is derived from an EMBL/GenBank/DDBJ whole genome shotgun (WGS) entry which is preliminary data.</text>
</comment>
<evidence type="ECO:0000313" key="2">
    <source>
        <dbReference type="EMBL" id="CAI9958929.1"/>
    </source>
</evidence>
<evidence type="ECO:0000313" key="3">
    <source>
        <dbReference type="EMBL" id="CAL6086282.1"/>
    </source>
</evidence>